<dbReference type="RefSeq" id="WP_123042426.1">
    <property type="nucleotide sequence ID" value="NZ_CP033433.1"/>
</dbReference>
<keyword evidence="1" id="KW-1133">Transmembrane helix</keyword>
<name>A0A3G3K1A6_9BACL</name>
<evidence type="ECO:0000313" key="2">
    <source>
        <dbReference type="EMBL" id="AYQ74345.1"/>
    </source>
</evidence>
<keyword evidence="1" id="KW-0812">Transmembrane</keyword>
<dbReference type="EMBL" id="CP033433">
    <property type="protein sequence ID" value="AYQ74345.1"/>
    <property type="molecule type" value="Genomic_DNA"/>
</dbReference>
<reference evidence="2 3" key="1">
    <citation type="submission" date="2018-10" db="EMBL/GenBank/DDBJ databases">
        <title>Genome Sequence of Cohnella sp.</title>
        <authorList>
            <person name="Srinivasan S."/>
            <person name="Kim M.K."/>
        </authorList>
    </citation>
    <scope>NUCLEOTIDE SEQUENCE [LARGE SCALE GENOMIC DNA]</scope>
    <source>
        <strain evidence="2 3">18JY8-7</strain>
    </source>
</reference>
<feature type="transmembrane region" description="Helical" evidence="1">
    <location>
        <begin position="6"/>
        <end position="22"/>
    </location>
</feature>
<accession>A0A3G3K1A6</accession>
<proteinExistence type="predicted"/>
<dbReference type="AlphaFoldDB" id="A0A3G3K1A6"/>
<organism evidence="2 3">
    <name type="scientific">Cohnella candidum</name>
    <dbReference type="NCBI Taxonomy" id="2674991"/>
    <lineage>
        <taxon>Bacteria</taxon>
        <taxon>Bacillati</taxon>
        <taxon>Bacillota</taxon>
        <taxon>Bacilli</taxon>
        <taxon>Bacillales</taxon>
        <taxon>Paenibacillaceae</taxon>
        <taxon>Cohnella</taxon>
    </lineage>
</organism>
<sequence>MGTVIGAVIVDMLVLAVGLPPLKRTKQYKEMCAYAILATFAVTVYALQRLHFALPNPFGWITAFFRSFGLPV</sequence>
<evidence type="ECO:0000313" key="3">
    <source>
        <dbReference type="Proteomes" id="UP000269097"/>
    </source>
</evidence>
<evidence type="ECO:0000256" key="1">
    <source>
        <dbReference type="SAM" id="Phobius"/>
    </source>
</evidence>
<gene>
    <name evidence="2" type="ORF">EAV92_18285</name>
</gene>
<protein>
    <submittedName>
        <fullName evidence="2">Uncharacterized protein</fullName>
    </submittedName>
</protein>
<feature type="transmembrane region" description="Helical" evidence="1">
    <location>
        <begin position="31"/>
        <end position="48"/>
    </location>
</feature>
<dbReference type="Proteomes" id="UP000269097">
    <property type="component" value="Chromosome"/>
</dbReference>
<keyword evidence="1" id="KW-0472">Membrane</keyword>
<keyword evidence="3" id="KW-1185">Reference proteome</keyword>
<dbReference type="KEGG" id="coh:EAV92_18285"/>